<dbReference type="OrthoDB" id="9811476at2"/>
<name>D1CAE1_SPHTD</name>
<comment type="similarity">
    <text evidence="2">Belongs to the serine/threonine dehydratase family.</text>
</comment>
<dbReference type="FunCoup" id="D1CAE1">
    <property type="interactions" value="437"/>
</dbReference>
<dbReference type="PANTHER" id="PTHR48078:SF6">
    <property type="entry name" value="L-THREONINE DEHYDRATASE CATABOLIC TDCB"/>
    <property type="match status" value="1"/>
</dbReference>
<dbReference type="RefSeq" id="WP_012873819.1">
    <property type="nucleotide sequence ID" value="NC_013524.1"/>
</dbReference>
<dbReference type="KEGG" id="sti:Sthe_3384"/>
<accession>D1CAE1</accession>
<dbReference type="FunFam" id="3.40.50.1100:FF:000005">
    <property type="entry name" value="Threonine dehydratase catabolic"/>
    <property type="match status" value="1"/>
</dbReference>
<dbReference type="GO" id="GO:0004794">
    <property type="term" value="F:threonine deaminase activity"/>
    <property type="evidence" value="ECO:0007669"/>
    <property type="project" value="TreeGrafter"/>
</dbReference>
<dbReference type="STRING" id="479434.Sthe_3384"/>
<dbReference type="InParanoid" id="D1CAE1"/>
<reference evidence="6 7" key="2">
    <citation type="journal article" date="2010" name="Stand. Genomic Sci.">
        <title>Complete genome sequence of Desulfohalobium retbaense type strain (HR(100)).</title>
        <authorList>
            <person name="Spring S."/>
            <person name="Nolan M."/>
            <person name="Lapidus A."/>
            <person name="Glavina Del Rio T."/>
            <person name="Copeland A."/>
            <person name="Tice H."/>
            <person name="Cheng J.F."/>
            <person name="Lucas S."/>
            <person name="Land M."/>
            <person name="Chen F."/>
            <person name="Bruce D."/>
            <person name="Goodwin L."/>
            <person name="Pitluck S."/>
            <person name="Ivanova N."/>
            <person name="Mavromatis K."/>
            <person name="Mikhailova N."/>
            <person name="Pati A."/>
            <person name="Chen A."/>
            <person name="Palaniappan K."/>
            <person name="Hauser L."/>
            <person name="Chang Y.J."/>
            <person name="Jeffries C.D."/>
            <person name="Munk C."/>
            <person name="Kiss H."/>
            <person name="Chain P."/>
            <person name="Han C."/>
            <person name="Brettin T."/>
            <person name="Detter J.C."/>
            <person name="Schuler E."/>
            <person name="Goker M."/>
            <person name="Rohde M."/>
            <person name="Bristow J."/>
            <person name="Eisen J.A."/>
            <person name="Markowitz V."/>
            <person name="Hugenholtz P."/>
            <person name="Kyrpides N.C."/>
            <person name="Klenk H.P."/>
        </authorList>
    </citation>
    <scope>NUCLEOTIDE SEQUENCE [LARGE SCALE GENOMIC DNA]</scope>
    <source>
        <strain evidence="7">ATCC 49802 / DSM 20745 / S 6022</strain>
    </source>
</reference>
<dbReference type="InterPro" id="IPR050147">
    <property type="entry name" value="Ser/Thr_Dehydratase"/>
</dbReference>
<sequence length="322" mass="33603">MVTLDDVTSARRVLAGRIHRTPLIGSTEIGRRVGAPVYFKLENLQKTGSFKVRGVLNKIAALGPEERARGLLAASAGNHAQALAWAATAEGVASTVVMPADAPRTKVQATQQYGATVVIEQDRMKLFSRADELTKERGLTFVPPFDDPLVIAGQGTVGLEILEDLPEVGTVVVPIGGGGLIAGVAVAIKGQRPNAKIIGVEPEGAPKMWRARQAGHTVKLDRIDTIADGLAAPFAGELTFSLVQRYVDDLVLVSDDEIRQAMFLLLERCKVLAEPAGAAALAALLTGKASVAPDAPVVAIVSGGNTDVASLSTLLQGVTPGE</sequence>
<dbReference type="InterPro" id="IPR001926">
    <property type="entry name" value="TrpB-like_PALP"/>
</dbReference>
<dbReference type="HOGENOM" id="CLU_021152_4_2_0"/>
<dbReference type="Proteomes" id="UP000002027">
    <property type="component" value="Chromosome 2"/>
</dbReference>
<dbReference type="Gene3D" id="3.40.50.1100">
    <property type="match status" value="2"/>
</dbReference>
<reference evidence="7" key="1">
    <citation type="submission" date="2009-11" db="EMBL/GenBank/DDBJ databases">
        <title>The complete chromosome 2 of Sphaerobacter thermophilus DSM 20745.</title>
        <authorList>
            <person name="Lucas S."/>
            <person name="Copeland A."/>
            <person name="Lapidus A."/>
            <person name="Glavina del Rio T."/>
            <person name="Dalin E."/>
            <person name="Tice H."/>
            <person name="Bruce D."/>
            <person name="Goodwin L."/>
            <person name="Pitluck S."/>
            <person name="Kyrpides N."/>
            <person name="Mavromatis K."/>
            <person name="Ivanova N."/>
            <person name="Mikhailova N."/>
            <person name="LaButti K.M."/>
            <person name="Clum A."/>
            <person name="Sun H.I."/>
            <person name="Brettin T."/>
            <person name="Detter J.C."/>
            <person name="Han C."/>
            <person name="Larimer F."/>
            <person name="Land M."/>
            <person name="Hauser L."/>
            <person name="Markowitz V."/>
            <person name="Cheng J.F."/>
            <person name="Hugenholtz P."/>
            <person name="Woyke T."/>
            <person name="Wu D."/>
            <person name="Steenblock K."/>
            <person name="Schneider S."/>
            <person name="Pukall R."/>
            <person name="Goeker M."/>
            <person name="Klenk H.P."/>
            <person name="Eisen J.A."/>
        </authorList>
    </citation>
    <scope>NUCLEOTIDE SEQUENCE [LARGE SCALE GENOMIC DNA]</scope>
    <source>
        <strain evidence="7">ATCC 49802 / DSM 20745 / S 6022</strain>
    </source>
</reference>
<organism evidence="6 7">
    <name type="scientific">Sphaerobacter thermophilus (strain ATCC 49802 / DSM 20745 / KCCM 41009 / NCIMB 13125 / S 6022)</name>
    <dbReference type="NCBI Taxonomy" id="479434"/>
    <lineage>
        <taxon>Bacteria</taxon>
        <taxon>Pseudomonadati</taxon>
        <taxon>Thermomicrobiota</taxon>
        <taxon>Thermomicrobia</taxon>
        <taxon>Sphaerobacterales</taxon>
        <taxon>Sphaerobacterineae</taxon>
        <taxon>Sphaerobacteraceae</taxon>
        <taxon>Sphaerobacter</taxon>
    </lineage>
</organism>
<evidence type="ECO:0000256" key="1">
    <source>
        <dbReference type="ARBA" id="ARBA00001933"/>
    </source>
</evidence>
<dbReference type="AlphaFoldDB" id="D1CAE1"/>
<dbReference type="EMBL" id="CP001824">
    <property type="protein sequence ID" value="ACZ40784.1"/>
    <property type="molecule type" value="Genomic_DNA"/>
</dbReference>
<protein>
    <submittedName>
        <fullName evidence="6">Pyridoxal-5'-phosphate-dependent protein beta subunit</fullName>
    </submittedName>
</protein>
<keyword evidence="4" id="KW-0456">Lyase</keyword>
<proteinExistence type="inferred from homology"/>
<dbReference type="GO" id="GO:0003941">
    <property type="term" value="F:L-serine ammonia-lyase activity"/>
    <property type="evidence" value="ECO:0007669"/>
    <property type="project" value="TreeGrafter"/>
</dbReference>
<dbReference type="PANTHER" id="PTHR48078">
    <property type="entry name" value="THREONINE DEHYDRATASE, MITOCHONDRIAL-RELATED"/>
    <property type="match status" value="1"/>
</dbReference>
<evidence type="ECO:0000256" key="3">
    <source>
        <dbReference type="ARBA" id="ARBA00022898"/>
    </source>
</evidence>
<dbReference type="GO" id="GO:0006567">
    <property type="term" value="P:L-threonine catabolic process"/>
    <property type="evidence" value="ECO:0007669"/>
    <property type="project" value="TreeGrafter"/>
</dbReference>
<dbReference type="GO" id="GO:0030170">
    <property type="term" value="F:pyridoxal phosphate binding"/>
    <property type="evidence" value="ECO:0007669"/>
    <property type="project" value="UniProtKB-ARBA"/>
</dbReference>
<evidence type="ECO:0000256" key="2">
    <source>
        <dbReference type="ARBA" id="ARBA00010869"/>
    </source>
</evidence>
<dbReference type="Pfam" id="PF00291">
    <property type="entry name" value="PALP"/>
    <property type="match status" value="1"/>
</dbReference>
<evidence type="ECO:0000259" key="5">
    <source>
        <dbReference type="Pfam" id="PF00291"/>
    </source>
</evidence>
<dbReference type="eggNOG" id="COG1171">
    <property type="taxonomic scope" value="Bacteria"/>
</dbReference>
<dbReference type="SUPFAM" id="SSF53686">
    <property type="entry name" value="Tryptophan synthase beta subunit-like PLP-dependent enzymes"/>
    <property type="match status" value="1"/>
</dbReference>
<dbReference type="CDD" id="cd01562">
    <property type="entry name" value="Thr-dehyd"/>
    <property type="match status" value="1"/>
</dbReference>
<keyword evidence="7" id="KW-1185">Reference proteome</keyword>
<feature type="domain" description="Tryptophan synthase beta chain-like PALP" evidence="5">
    <location>
        <begin position="17"/>
        <end position="303"/>
    </location>
</feature>
<gene>
    <name evidence="6" type="ordered locus">Sthe_3384</name>
</gene>
<dbReference type="GO" id="GO:0006565">
    <property type="term" value="P:L-serine catabolic process"/>
    <property type="evidence" value="ECO:0007669"/>
    <property type="project" value="TreeGrafter"/>
</dbReference>
<evidence type="ECO:0000256" key="4">
    <source>
        <dbReference type="ARBA" id="ARBA00023239"/>
    </source>
</evidence>
<comment type="cofactor">
    <cofactor evidence="1">
        <name>pyridoxal 5'-phosphate</name>
        <dbReference type="ChEBI" id="CHEBI:597326"/>
    </cofactor>
</comment>
<dbReference type="FunFam" id="3.40.50.1100:FF:000007">
    <property type="entry name" value="L-threonine dehydratase catabolic TdcB"/>
    <property type="match status" value="1"/>
</dbReference>
<keyword evidence="3" id="KW-0663">Pyridoxal phosphate</keyword>
<evidence type="ECO:0000313" key="7">
    <source>
        <dbReference type="Proteomes" id="UP000002027"/>
    </source>
</evidence>
<evidence type="ECO:0000313" key="6">
    <source>
        <dbReference type="EMBL" id="ACZ40784.1"/>
    </source>
</evidence>
<dbReference type="GO" id="GO:0009097">
    <property type="term" value="P:isoleucine biosynthetic process"/>
    <property type="evidence" value="ECO:0007669"/>
    <property type="project" value="TreeGrafter"/>
</dbReference>
<dbReference type="InterPro" id="IPR036052">
    <property type="entry name" value="TrpB-like_PALP_sf"/>
</dbReference>